<dbReference type="EMBL" id="JAGFNK010000013">
    <property type="protein sequence ID" value="KAI9512040.1"/>
    <property type="molecule type" value="Genomic_DNA"/>
</dbReference>
<evidence type="ECO:0000313" key="1">
    <source>
        <dbReference type="EMBL" id="KAI9512040.1"/>
    </source>
</evidence>
<sequence length="738" mass="81233">MVKPPPPLTLSDVHDNNLSELDSISDSDWLDISASEDAGSIGILESDRDEGEDRPFSRRSYSSRSSSRDGDVDIWEGLVESTDDEAPEEPPEFSLRPSPLSMSTYAAVDGYSAEERRVEDALNQSMISTLSTSRASSMSASGTANHPPTRPRDLRLSFPDPLSGSKDDLLRSHEEPCSSPTTVDAPQLSELSDDEELPQTPLSSPSFLLKLPTVEFEIYLYGTPPEHKWSIVESLLEKWGATSNCTVSKRHPQSQNTSLYWLHTKGNLHRLSLGSAVSVIDNTDAQSVVGVALPYSLTVDVQLHQSNTEPILDKQSLAIVFLPTYLPSLPSHTLFLPVVASSSRELVAAGLDERERQVYEQQWSIFEVPKKQHLFPNAATILAGIDVDRMEASEVVQAFEPLQPLRRKIFRGIKNQVVATPALTIVAILSIVLGYIVSRFMPLPVATAPFAEKADSVNKSAVNISEHLSTSFMAPMSSAISLSPMRDISIVIASTSSSSLSTNPTGRRGSLKGTEELRMRDEKLMSVAVTSGSKSLVISQQSPSSLSEVSIRSKALAVFHQATEKSMHMPTEKAPTVTTRSRAETMYSLSTRLASSLSEMFNVKVLAGVLRADMQELLDALDELLQVLSRQVASAVHVTEGLRDQVRRRNRHAQQRARALREKGERMVSSLSERARGHVARARSQARALKDSISTEVATVCKKHQEGGLIQKMRKRQRGQSRKLRNSMRRVVKGRMGF</sequence>
<reference evidence="1" key="1">
    <citation type="submission" date="2021-03" db="EMBL/GenBank/DDBJ databases">
        <title>Evolutionary priming and transition to the ectomycorrhizal habit in an iconic lineage of mushroom-forming fungi: is preadaptation a requirement?</title>
        <authorList>
            <consortium name="DOE Joint Genome Institute"/>
            <person name="Looney B.P."/>
            <person name="Miyauchi S."/>
            <person name="Morin E."/>
            <person name="Drula E."/>
            <person name="Courty P.E."/>
            <person name="Chicoki N."/>
            <person name="Fauchery L."/>
            <person name="Kohler A."/>
            <person name="Kuo A."/>
            <person name="LaButti K."/>
            <person name="Pangilinan J."/>
            <person name="Lipzen A."/>
            <person name="Riley R."/>
            <person name="Andreopoulos W."/>
            <person name="He G."/>
            <person name="Johnson J."/>
            <person name="Barry K.W."/>
            <person name="Grigoriev I.V."/>
            <person name="Nagy L."/>
            <person name="Hibbett D."/>
            <person name="Henrissat B."/>
            <person name="Matheny P.B."/>
            <person name="Labbe J."/>
            <person name="Martin A.F."/>
        </authorList>
    </citation>
    <scope>NUCLEOTIDE SEQUENCE</scope>
    <source>
        <strain evidence="1">BPL698</strain>
    </source>
</reference>
<organism evidence="1 2">
    <name type="scientific">Russula earlei</name>
    <dbReference type="NCBI Taxonomy" id="71964"/>
    <lineage>
        <taxon>Eukaryota</taxon>
        <taxon>Fungi</taxon>
        <taxon>Dikarya</taxon>
        <taxon>Basidiomycota</taxon>
        <taxon>Agaricomycotina</taxon>
        <taxon>Agaricomycetes</taxon>
        <taxon>Russulales</taxon>
        <taxon>Russulaceae</taxon>
        <taxon>Russula</taxon>
    </lineage>
</organism>
<dbReference type="Proteomes" id="UP001207468">
    <property type="component" value="Unassembled WGS sequence"/>
</dbReference>
<evidence type="ECO:0000313" key="2">
    <source>
        <dbReference type="Proteomes" id="UP001207468"/>
    </source>
</evidence>
<keyword evidence="2" id="KW-1185">Reference proteome</keyword>
<gene>
    <name evidence="1" type="ORF">F5148DRAFT_1165810</name>
</gene>
<accession>A0ACC0UL73</accession>
<proteinExistence type="predicted"/>
<name>A0ACC0UL73_9AGAM</name>
<comment type="caution">
    <text evidence="1">The sequence shown here is derived from an EMBL/GenBank/DDBJ whole genome shotgun (WGS) entry which is preliminary data.</text>
</comment>
<protein>
    <submittedName>
        <fullName evidence="1">Uncharacterized protein</fullName>
    </submittedName>
</protein>